<evidence type="ECO:0000256" key="4">
    <source>
        <dbReference type="ARBA" id="ARBA00013145"/>
    </source>
</evidence>
<dbReference type="Gene3D" id="3.40.50.1220">
    <property type="entry name" value="TPP-binding domain"/>
    <property type="match status" value="1"/>
</dbReference>
<dbReference type="InterPro" id="IPR011766">
    <property type="entry name" value="TPP_enzyme_TPP-bd"/>
</dbReference>
<organism evidence="16 17">
    <name type="scientific">Coemansia interrupta</name>
    <dbReference type="NCBI Taxonomy" id="1126814"/>
    <lineage>
        <taxon>Eukaryota</taxon>
        <taxon>Fungi</taxon>
        <taxon>Fungi incertae sedis</taxon>
        <taxon>Zoopagomycota</taxon>
        <taxon>Kickxellomycotina</taxon>
        <taxon>Kickxellomycetes</taxon>
        <taxon>Kickxellales</taxon>
        <taxon>Kickxellaceae</taxon>
        <taxon>Coemansia</taxon>
    </lineage>
</organism>
<dbReference type="NCBIfam" id="TIGR00118">
    <property type="entry name" value="acolac_lg"/>
    <property type="match status" value="1"/>
</dbReference>
<dbReference type="GO" id="GO:0003984">
    <property type="term" value="F:acetolactate synthase activity"/>
    <property type="evidence" value="ECO:0007669"/>
    <property type="project" value="UniProtKB-EC"/>
</dbReference>
<evidence type="ECO:0000256" key="3">
    <source>
        <dbReference type="ARBA" id="ARBA00007812"/>
    </source>
</evidence>
<protein>
    <recommendedName>
        <fullName evidence="4 11">Acetolactate synthase</fullName>
        <ecNumber evidence="4 11">2.2.1.6</ecNumber>
    </recommendedName>
</protein>
<evidence type="ECO:0000256" key="11">
    <source>
        <dbReference type="RuleBase" id="RU003591"/>
    </source>
</evidence>
<dbReference type="FunFam" id="3.40.50.970:FF:000007">
    <property type="entry name" value="Acetolactate synthase"/>
    <property type="match status" value="1"/>
</dbReference>
<dbReference type="CDD" id="cd02015">
    <property type="entry name" value="TPP_AHAS"/>
    <property type="match status" value="1"/>
</dbReference>
<dbReference type="FunFam" id="3.40.50.1220:FF:000008">
    <property type="entry name" value="Acetolactate synthase"/>
    <property type="match status" value="1"/>
</dbReference>
<dbReference type="PROSITE" id="PS00187">
    <property type="entry name" value="TPP_ENZYMES"/>
    <property type="match status" value="1"/>
</dbReference>
<feature type="domain" description="Thiamine pyrophosphate enzyme N-terminal TPP-binding" evidence="15">
    <location>
        <begin position="106"/>
        <end position="221"/>
    </location>
</feature>
<dbReference type="GO" id="GO:0005948">
    <property type="term" value="C:acetolactate synthase complex"/>
    <property type="evidence" value="ECO:0007669"/>
    <property type="project" value="TreeGrafter"/>
</dbReference>
<dbReference type="SUPFAM" id="SSF52467">
    <property type="entry name" value="DHS-like NAD/FAD-binding domain"/>
    <property type="match status" value="1"/>
</dbReference>
<dbReference type="GO" id="GO:0009097">
    <property type="term" value="P:isoleucine biosynthetic process"/>
    <property type="evidence" value="ECO:0007669"/>
    <property type="project" value="TreeGrafter"/>
</dbReference>
<evidence type="ECO:0000256" key="6">
    <source>
        <dbReference type="ARBA" id="ARBA00022679"/>
    </source>
</evidence>
<dbReference type="InterPro" id="IPR012000">
    <property type="entry name" value="Thiamin_PyroP_enz_cen_dom"/>
</dbReference>
<dbReference type="AlphaFoldDB" id="A0A9W8LH05"/>
<evidence type="ECO:0000313" key="16">
    <source>
        <dbReference type="EMBL" id="KAJ2780135.1"/>
    </source>
</evidence>
<keyword evidence="17" id="KW-1185">Reference proteome</keyword>
<dbReference type="InterPro" id="IPR029061">
    <property type="entry name" value="THDP-binding"/>
</dbReference>
<feature type="domain" description="Thiamine pyrophosphate enzyme central" evidence="13">
    <location>
        <begin position="308"/>
        <end position="453"/>
    </location>
</feature>
<dbReference type="EMBL" id="JANBUM010000265">
    <property type="protein sequence ID" value="KAJ2780135.1"/>
    <property type="molecule type" value="Genomic_DNA"/>
</dbReference>
<reference evidence="16" key="1">
    <citation type="submission" date="2022-07" db="EMBL/GenBank/DDBJ databases">
        <title>Phylogenomic reconstructions and comparative analyses of Kickxellomycotina fungi.</title>
        <authorList>
            <person name="Reynolds N.K."/>
            <person name="Stajich J.E."/>
            <person name="Barry K."/>
            <person name="Grigoriev I.V."/>
            <person name="Crous P."/>
            <person name="Smith M.E."/>
        </authorList>
    </citation>
    <scope>NUCLEOTIDE SEQUENCE</scope>
    <source>
        <strain evidence="16">BCRC 34489</strain>
    </source>
</reference>
<dbReference type="GO" id="GO:0000287">
    <property type="term" value="F:magnesium ion binding"/>
    <property type="evidence" value="ECO:0007669"/>
    <property type="project" value="UniProtKB-UniRule"/>
</dbReference>
<dbReference type="PANTHER" id="PTHR18968:SF13">
    <property type="entry name" value="ACETOLACTATE SYNTHASE CATALYTIC SUBUNIT, MITOCHONDRIAL"/>
    <property type="match status" value="1"/>
</dbReference>
<evidence type="ECO:0000256" key="10">
    <source>
        <dbReference type="ARBA" id="ARBA00023304"/>
    </source>
</evidence>
<dbReference type="CDD" id="cd07035">
    <property type="entry name" value="TPP_PYR_POX_like"/>
    <property type="match status" value="1"/>
</dbReference>
<keyword evidence="10 11" id="KW-0100">Branched-chain amino acid biosynthesis</keyword>
<dbReference type="InterPro" id="IPR012846">
    <property type="entry name" value="Acetolactate_synth_lsu"/>
</dbReference>
<dbReference type="InterPro" id="IPR045229">
    <property type="entry name" value="TPP_enz"/>
</dbReference>
<dbReference type="Gene3D" id="3.40.50.970">
    <property type="match status" value="2"/>
</dbReference>
<comment type="cofactor">
    <cofactor evidence="11">
        <name>thiamine diphosphate</name>
        <dbReference type="ChEBI" id="CHEBI:58937"/>
    </cofactor>
    <text evidence="11">Binds 1 thiamine pyrophosphate per subunit.</text>
</comment>
<sequence length="693" mass="74427">MALASKSKTSMAALATTTTAIAAGIARTQIGAGAVVASAALKSMSRQQRRFKATTPARESAQPATSAATSAASSSAAAAAQSWAAQPLSQQQRPAEKEYDDSFVGMTGGEIFHEMMLRHGVDKIFGYPGGAILPVFDAIHNSSYFDFILPRHEQGAGHMAEAYARVTGKPGVVVVTSGPGATNIITPLQDALSDGVPLVVFSGQVPTSAIGSDAFQEADIVGISRSCTKWNVMVRDIAELPRRINEAFEIATSGRPGPVLVDLPKDVTGGVLNRAIANARPFLPSRPMPESIGRSGVHDAARIHHETLQRVAELCNGAKKPVIYAGHGILSSPNGWKLLREFADKANIPVTTTLMGLGAFDELDPKSLHMLGMHGSVYANLAIQSADLVLALGARFDDRVTGNLRHFAPEAKKAALEGRGGIVHFDILPKNINKTVNADIAVEGDVGQNLAALIPHVQHHTRDVWFERIQTWKAKYPFSYAPEVDPSRDLKPQSVIVELDRQLQHEKHNTILTTGVGQHQMFAAQYYRWRSPHTFVTSGGLGTMGFGVPAAIGAKVGAPEKTVINIDGDGSFSMTAMEMATSAQYGIAAKQLVLNNNFQGMVKQWQDLFYDKRYSHTPMRNPDFVKLAEAMGVRGMKVTNLNDLPAAIEEFLREPGPVMLEAVVDAAEHVYPMAPGGKPLHEMVLGNGQKVEF</sequence>
<comment type="catalytic activity">
    <reaction evidence="11">
        <text>2 pyruvate + H(+) = (2S)-2-acetolactate + CO2</text>
        <dbReference type="Rhea" id="RHEA:25249"/>
        <dbReference type="ChEBI" id="CHEBI:15361"/>
        <dbReference type="ChEBI" id="CHEBI:15378"/>
        <dbReference type="ChEBI" id="CHEBI:16526"/>
        <dbReference type="ChEBI" id="CHEBI:58476"/>
        <dbReference type="EC" id="2.2.1.6"/>
    </reaction>
</comment>
<evidence type="ECO:0000256" key="9">
    <source>
        <dbReference type="ARBA" id="ARBA00023052"/>
    </source>
</evidence>
<comment type="pathway">
    <text evidence="2 11">Amino-acid biosynthesis; L-valine biosynthesis; L-valine from pyruvate: step 1/4.</text>
</comment>
<dbReference type="Pfam" id="PF02775">
    <property type="entry name" value="TPP_enzyme_C"/>
    <property type="match status" value="1"/>
</dbReference>
<comment type="caution">
    <text evidence="16">The sequence shown here is derived from an EMBL/GenBank/DDBJ whole genome shotgun (WGS) entry which is preliminary data.</text>
</comment>
<keyword evidence="9 11" id="KW-0786">Thiamine pyrophosphate</keyword>
<dbReference type="InterPro" id="IPR000399">
    <property type="entry name" value="TPP-bd_CS"/>
</dbReference>
<dbReference type="InterPro" id="IPR029035">
    <property type="entry name" value="DHS-like_NAD/FAD-binding_dom"/>
</dbReference>
<evidence type="ECO:0000313" key="17">
    <source>
        <dbReference type="Proteomes" id="UP001140172"/>
    </source>
</evidence>
<dbReference type="EC" id="2.2.1.6" evidence="4 11"/>
<dbReference type="Pfam" id="PF02776">
    <property type="entry name" value="TPP_enzyme_N"/>
    <property type="match status" value="1"/>
</dbReference>
<dbReference type="GO" id="GO:0050660">
    <property type="term" value="F:flavin adenine dinucleotide binding"/>
    <property type="evidence" value="ECO:0007669"/>
    <property type="project" value="InterPro"/>
</dbReference>
<keyword evidence="7 11" id="KW-0479">Metal-binding</keyword>
<dbReference type="InterPro" id="IPR039368">
    <property type="entry name" value="AHAS_TPP"/>
</dbReference>
<dbReference type="GO" id="GO:0030976">
    <property type="term" value="F:thiamine pyrophosphate binding"/>
    <property type="evidence" value="ECO:0007669"/>
    <property type="project" value="UniProtKB-UniRule"/>
</dbReference>
<name>A0A9W8LH05_9FUNG</name>
<feature type="domain" description="Thiamine pyrophosphate enzyme TPP-binding" evidence="14">
    <location>
        <begin position="515"/>
        <end position="661"/>
    </location>
</feature>
<proteinExistence type="inferred from homology"/>
<feature type="region of interest" description="Disordered" evidence="12">
    <location>
        <begin position="47"/>
        <end position="71"/>
    </location>
</feature>
<gene>
    <name evidence="16" type="primary">ILV2</name>
    <name evidence="16" type="ORF">GGI15_003647</name>
</gene>
<dbReference type="PANTHER" id="PTHR18968">
    <property type="entry name" value="THIAMINE PYROPHOSPHATE ENZYMES"/>
    <property type="match status" value="1"/>
</dbReference>
<evidence type="ECO:0000256" key="7">
    <source>
        <dbReference type="ARBA" id="ARBA00022723"/>
    </source>
</evidence>
<keyword evidence="5 11" id="KW-0028">Amino-acid biosynthesis</keyword>
<evidence type="ECO:0000259" key="13">
    <source>
        <dbReference type="Pfam" id="PF00205"/>
    </source>
</evidence>
<comment type="cofactor">
    <cofactor evidence="11">
        <name>Mg(2+)</name>
        <dbReference type="ChEBI" id="CHEBI:18420"/>
    </cofactor>
    <text evidence="11">Binds 1 Mg(2+) ion per subunit.</text>
</comment>
<evidence type="ECO:0000259" key="15">
    <source>
        <dbReference type="Pfam" id="PF02776"/>
    </source>
</evidence>
<dbReference type="Pfam" id="PF00205">
    <property type="entry name" value="TPP_enzyme_M"/>
    <property type="match status" value="1"/>
</dbReference>
<dbReference type="SUPFAM" id="SSF52518">
    <property type="entry name" value="Thiamin diphosphate-binding fold (THDP-binding)"/>
    <property type="match status" value="2"/>
</dbReference>
<evidence type="ECO:0000256" key="1">
    <source>
        <dbReference type="ARBA" id="ARBA00004974"/>
    </source>
</evidence>
<dbReference type="Proteomes" id="UP001140172">
    <property type="component" value="Unassembled WGS sequence"/>
</dbReference>
<dbReference type="GO" id="GO:0005739">
    <property type="term" value="C:mitochondrion"/>
    <property type="evidence" value="ECO:0007669"/>
    <property type="project" value="TreeGrafter"/>
</dbReference>
<comment type="similarity">
    <text evidence="3 11">Belongs to the TPP enzyme family.</text>
</comment>
<dbReference type="GO" id="GO:0009099">
    <property type="term" value="P:L-valine biosynthetic process"/>
    <property type="evidence" value="ECO:0007669"/>
    <property type="project" value="TreeGrafter"/>
</dbReference>
<dbReference type="OrthoDB" id="16262at2759"/>
<accession>A0A9W8LH05</accession>
<evidence type="ECO:0000259" key="14">
    <source>
        <dbReference type="Pfam" id="PF02775"/>
    </source>
</evidence>
<dbReference type="InterPro" id="IPR012001">
    <property type="entry name" value="Thiamin_PyroP_enz_TPP-bd_dom"/>
</dbReference>
<keyword evidence="8 11" id="KW-0460">Magnesium</keyword>
<feature type="compositionally biased region" description="Low complexity" evidence="12">
    <location>
        <begin position="60"/>
        <end position="71"/>
    </location>
</feature>
<comment type="pathway">
    <text evidence="1 11">Amino-acid biosynthesis; L-isoleucine biosynthesis; L-isoleucine from 2-oxobutanoate: step 1/4.</text>
</comment>
<evidence type="ECO:0000256" key="12">
    <source>
        <dbReference type="SAM" id="MobiDB-lite"/>
    </source>
</evidence>
<keyword evidence="6 11" id="KW-0808">Transferase</keyword>
<evidence type="ECO:0000256" key="5">
    <source>
        <dbReference type="ARBA" id="ARBA00022605"/>
    </source>
</evidence>
<evidence type="ECO:0000256" key="2">
    <source>
        <dbReference type="ARBA" id="ARBA00005025"/>
    </source>
</evidence>
<evidence type="ECO:0000256" key="8">
    <source>
        <dbReference type="ARBA" id="ARBA00022842"/>
    </source>
</evidence>